<dbReference type="PANTHER" id="PTHR35093">
    <property type="entry name" value="OUTER MEMBRANE PROTEIN NMB0088-RELATED"/>
    <property type="match status" value="1"/>
</dbReference>
<keyword evidence="10" id="KW-1185">Reference proteome</keyword>
<evidence type="ECO:0000256" key="7">
    <source>
        <dbReference type="ARBA" id="ARBA00023237"/>
    </source>
</evidence>
<proteinExistence type="inferred from homology"/>
<dbReference type="PANTHER" id="PTHR35093:SF3">
    <property type="entry name" value="LONG-CHAIN FATTY ACID TRANSPORT PROTEIN"/>
    <property type="match status" value="1"/>
</dbReference>
<dbReference type="SUPFAM" id="SSF56935">
    <property type="entry name" value="Porins"/>
    <property type="match status" value="1"/>
</dbReference>
<evidence type="ECO:0000256" key="3">
    <source>
        <dbReference type="ARBA" id="ARBA00022452"/>
    </source>
</evidence>
<sequence>MYKTFNLRLIPALVAVAFSGSAAAAGFQLFGEQSASGIGNAGAGSAAVAENAGTIYYNPAGMTQLQRLEVSGGLSVVRTNFEFKDNGSSVGALGASGDGGNGGDWGYVPNAYMSMALNKDLYIGLGIGAPFGLKTGYDNPWKGAAQSLSFDIKTININPSVAWRANEWVSVGFGLNWQKIDAEYVRAVSVTNAGFTGATATLNLSDDAWGWNAGALFNLSPDTKLGVSYRSKIKYETTGDVKLSSNGSAASNVTVAGLTTGGGASDTKASITLPDTFILSLTQKLGNQWELLGDVSWTGWSSIPKVDIYRTSGVQNGALAQTLDTEFRDTWRVALGANYKVSEAVKLKMGIAYDQTPVKNAEHRLVSLPDNNRTWFGLGAQWKPSKTMTLDVGGAYLYVKDADINNNQTVAVVNAQTAAANRGTVKGTYNDSAWLFGAQVSLAF</sequence>
<evidence type="ECO:0000256" key="2">
    <source>
        <dbReference type="ARBA" id="ARBA00008163"/>
    </source>
</evidence>
<name>A0ABS9K2A3_9RHOO</name>
<dbReference type="Pfam" id="PF03349">
    <property type="entry name" value="Toluene_X"/>
    <property type="match status" value="1"/>
</dbReference>
<organism evidence="9 10">
    <name type="scientific">Dechloromonas hankyongensis</name>
    <dbReference type="NCBI Taxonomy" id="2908002"/>
    <lineage>
        <taxon>Bacteria</taxon>
        <taxon>Pseudomonadati</taxon>
        <taxon>Pseudomonadota</taxon>
        <taxon>Betaproteobacteria</taxon>
        <taxon>Rhodocyclales</taxon>
        <taxon>Azonexaceae</taxon>
        <taxon>Dechloromonas</taxon>
    </lineage>
</organism>
<keyword evidence="5 8" id="KW-0732">Signal</keyword>
<gene>
    <name evidence="9" type="ORF">LZ012_09760</name>
</gene>
<reference evidence="9" key="1">
    <citation type="submission" date="2022-01" db="EMBL/GenBank/DDBJ databases">
        <authorList>
            <person name="Jo J.-H."/>
            <person name="Im W.-T."/>
        </authorList>
    </citation>
    <scope>NUCLEOTIDE SEQUENCE</scope>
    <source>
        <strain evidence="9">XY25</strain>
    </source>
</reference>
<feature type="chain" id="PRO_5046033901" evidence="8">
    <location>
        <begin position="25"/>
        <end position="444"/>
    </location>
</feature>
<evidence type="ECO:0000313" key="9">
    <source>
        <dbReference type="EMBL" id="MCG2577278.1"/>
    </source>
</evidence>
<evidence type="ECO:0000256" key="5">
    <source>
        <dbReference type="ARBA" id="ARBA00022729"/>
    </source>
</evidence>
<dbReference type="EMBL" id="JAKLTN010000002">
    <property type="protein sequence ID" value="MCG2577278.1"/>
    <property type="molecule type" value="Genomic_DNA"/>
</dbReference>
<dbReference type="Proteomes" id="UP001165384">
    <property type="component" value="Unassembled WGS sequence"/>
</dbReference>
<evidence type="ECO:0000313" key="10">
    <source>
        <dbReference type="Proteomes" id="UP001165384"/>
    </source>
</evidence>
<feature type="signal peptide" evidence="8">
    <location>
        <begin position="1"/>
        <end position="24"/>
    </location>
</feature>
<evidence type="ECO:0000256" key="8">
    <source>
        <dbReference type="SAM" id="SignalP"/>
    </source>
</evidence>
<protein>
    <submittedName>
        <fullName evidence="9">Outer membrane protein transport protein</fullName>
    </submittedName>
</protein>
<accession>A0ABS9K2A3</accession>
<evidence type="ECO:0000256" key="1">
    <source>
        <dbReference type="ARBA" id="ARBA00004571"/>
    </source>
</evidence>
<keyword evidence="4" id="KW-0812">Transmembrane</keyword>
<comment type="similarity">
    <text evidence="2">Belongs to the OmpP1/FadL family.</text>
</comment>
<comment type="caution">
    <text evidence="9">The sequence shown here is derived from an EMBL/GenBank/DDBJ whole genome shotgun (WGS) entry which is preliminary data.</text>
</comment>
<dbReference type="Gene3D" id="2.40.160.60">
    <property type="entry name" value="Outer membrane protein transport protein (OMPP1/FadL/TodX)"/>
    <property type="match status" value="1"/>
</dbReference>
<evidence type="ECO:0000256" key="4">
    <source>
        <dbReference type="ARBA" id="ARBA00022692"/>
    </source>
</evidence>
<keyword evidence="7" id="KW-0998">Cell outer membrane</keyword>
<keyword evidence="3" id="KW-1134">Transmembrane beta strand</keyword>
<keyword evidence="6" id="KW-0472">Membrane</keyword>
<evidence type="ECO:0000256" key="6">
    <source>
        <dbReference type="ARBA" id="ARBA00023136"/>
    </source>
</evidence>
<dbReference type="RefSeq" id="WP_275710192.1">
    <property type="nucleotide sequence ID" value="NZ_JAKLTN010000002.1"/>
</dbReference>
<dbReference type="InterPro" id="IPR005017">
    <property type="entry name" value="OMPP1/FadL/TodX"/>
</dbReference>
<comment type="subcellular location">
    <subcellularLocation>
        <location evidence="1">Cell outer membrane</location>
        <topology evidence="1">Multi-pass membrane protein</topology>
    </subcellularLocation>
</comment>